<keyword evidence="2" id="KW-1185">Reference proteome</keyword>
<reference evidence="1 2" key="1">
    <citation type="submission" date="2019-02" db="EMBL/GenBank/DDBJ databases">
        <title>Sequencing the genomes of 1000 actinobacteria strains.</title>
        <authorList>
            <person name="Klenk H.-P."/>
        </authorList>
    </citation>
    <scope>NUCLEOTIDE SEQUENCE [LARGE SCALE GENOMIC DNA]</scope>
    <source>
        <strain evidence="1 2">DSM 45779</strain>
    </source>
</reference>
<evidence type="ECO:0000313" key="1">
    <source>
        <dbReference type="EMBL" id="RZT88750.1"/>
    </source>
</evidence>
<evidence type="ECO:0000313" key="2">
    <source>
        <dbReference type="Proteomes" id="UP000291591"/>
    </source>
</evidence>
<comment type="caution">
    <text evidence="1">The sequence shown here is derived from an EMBL/GenBank/DDBJ whole genome shotgun (WGS) entry which is preliminary data.</text>
</comment>
<proteinExistence type="predicted"/>
<dbReference type="AlphaFoldDB" id="A0A4V2FRJ4"/>
<sequence>MELRGYCEVTLLDIGGKELLDDARAEATTFADLYHPWDGVGVPPTARLEAWWYVMGARVQKALSERDIPDRCGCQVEDTG</sequence>
<accession>A0A4V2FRJ4</accession>
<gene>
    <name evidence="1" type="ORF">EV383_5695</name>
</gene>
<dbReference type="OrthoDB" id="3578581at2"/>
<organism evidence="1 2">
    <name type="scientific">Pseudonocardia sediminis</name>
    <dbReference type="NCBI Taxonomy" id="1397368"/>
    <lineage>
        <taxon>Bacteria</taxon>
        <taxon>Bacillati</taxon>
        <taxon>Actinomycetota</taxon>
        <taxon>Actinomycetes</taxon>
        <taxon>Pseudonocardiales</taxon>
        <taxon>Pseudonocardiaceae</taxon>
        <taxon>Pseudonocardia</taxon>
    </lineage>
</organism>
<dbReference type="Proteomes" id="UP000291591">
    <property type="component" value="Unassembled WGS sequence"/>
</dbReference>
<protein>
    <submittedName>
        <fullName evidence="1">Uncharacterized protein</fullName>
    </submittedName>
</protein>
<name>A0A4V2FRJ4_PSEST</name>
<dbReference type="RefSeq" id="WP_130292758.1">
    <property type="nucleotide sequence ID" value="NZ_SHKL01000001.1"/>
</dbReference>
<dbReference type="EMBL" id="SHKL01000001">
    <property type="protein sequence ID" value="RZT88750.1"/>
    <property type="molecule type" value="Genomic_DNA"/>
</dbReference>